<feature type="region of interest" description="Disordered" evidence="3">
    <location>
        <begin position="187"/>
        <end position="233"/>
    </location>
</feature>
<evidence type="ECO:0000256" key="1">
    <source>
        <dbReference type="ARBA" id="ARBA00010873"/>
    </source>
</evidence>
<dbReference type="EMBL" id="VITN01000042">
    <property type="protein sequence ID" value="TWB09324.1"/>
    <property type="molecule type" value="Genomic_DNA"/>
</dbReference>
<name>A0A560EIX9_9PROT</name>
<dbReference type="AlphaFoldDB" id="A0A560EIX9"/>
<accession>A0A560EIX9</accession>
<keyword evidence="2" id="KW-0184">Conjugation</keyword>
<evidence type="ECO:0000313" key="6">
    <source>
        <dbReference type="Proteomes" id="UP000319859"/>
    </source>
</evidence>
<evidence type="ECO:0000256" key="2">
    <source>
        <dbReference type="ARBA" id="ARBA00022971"/>
    </source>
</evidence>
<dbReference type="Pfam" id="PF03389">
    <property type="entry name" value="MobA_MobL"/>
    <property type="match status" value="1"/>
</dbReference>
<comment type="similarity">
    <text evidence="1">Belongs to the MobA/MobL family.</text>
</comment>
<dbReference type="Proteomes" id="UP000319859">
    <property type="component" value="Unassembled WGS sequence"/>
</dbReference>
<dbReference type="Gene3D" id="3.30.930.30">
    <property type="match status" value="1"/>
</dbReference>
<dbReference type="InterPro" id="IPR005053">
    <property type="entry name" value="MobA_MobL"/>
</dbReference>
<sequence length="353" mass="40261">MATYRLEAKIIGRSHGRSATAAAAYRAAVRIDDERTGQSFDYTRKQGVLHSEIMAPAGTPAWMYDRVQLWNAVEKVEKRKDSQLARDILMSLPHELTHEQRVDLVREFVATEFVAQGMIADVAIHAPDRQGDDRNHHCHILLTMRELTGEGFGKKVRAWNDTEQLEQWRADWAEVVNRHLERHGHHARVDHRSLADQGIDREPEPKQGPVATEMERQGRESHAGNDRRAVQARNAERAELDAELMVLSAEIIDLEQQRADRARQEPMPVPAQGAAGEEKWEARGPRTALGPTQGGMVAQQMDALDRFRENSEALEKQRRERLQRINEAIEKQGQRDQQVVADRGRDPSEDRSR</sequence>
<reference evidence="5 6" key="1">
    <citation type="submission" date="2019-06" db="EMBL/GenBank/DDBJ databases">
        <title>Genomic Encyclopedia of Type Strains, Phase IV (KMG-V): Genome sequencing to study the core and pangenomes of soil and plant-associated prokaryotes.</title>
        <authorList>
            <person name="Whitman W."/>
        </authorList>
    </citation>
    <scope>NUCLEOTIDE SEQUENCE [LARGE SCALE GENOMIC DNA]</scope>
    <source>
        <strain evidence="5 6">BR 11880</strain>
    </source>
</reference>
<evidence type="ECO:0000259" key="4">
    <source>
        <dbReference type="Pfam" id="PF03389"/>
    </source>
</evidence>
<evidence type="ECO:0000256" key="3">
    <source>
        <dbReference type="SAM" id="MobiDB-lite"/>
    </source>
</evidence>
<protein>
    <submittedName>
        <fullName evidence="5">MobA/MobL family protein</fullName>
    </submittedName>
</protein>
<dbReference type="OrthoDB" id="1826980at2"/>
<dbReference type="NCBIfam" id="NF041496">
    <property type="entry name" value="MobQ"/>
    <property type="match status" value="1"/>
</dbReference>
<organism evidence="5 6">
    <name type="scientific">Nitrospirillum amazonense</name>
    <dbReference type="NCBI Taxonomy" id="28077"/>
    <lineage>
        <taxon>Bacteria</taxon>
        <taxon>Pseudomonadati</taxon>
        <taxon>Pseudomonadota</taxon>
        <taxon>Alphaproteobacteria</taxon>
        <taxon>Rhodospirillales</taxon>
        <taxon>Azospirillaceae</taxon>
        <taxon>Nitrospirillum</taxon>
    </lineage>
</organism>
<feature type="compositionally biased region" description="Basic and acidic residues" evidence="3">
    <location>
        <begin position="342"/>
        <end position="353"/>
    </location>
</feature>
<gene>
    <name evidence="5" type="ORF">FBZ89_1428</name>
</gene>
<feature type="region of interest" description="Disordered" evidence="3">
    <location>
        <begin position="327"/>
        <end position="353"/>
    </location>
</feature>
<feature type="compositionally biased region" description="Basic and acidic residues" evidence="3">
    <location>
        <begin position="213"/>
        <end position="233"/>
    </location>
</feature>
<comment type="caution">
    <text evidence="5">The sequence shown here is derived from an EMBL/GenBank/DDBJ whole genome shotgun (WGS) entry which is preliminary data.</text>
</comment>
<dbReference type="RefSeq" id="WP_145754627.1">
    <property type="nucleotide sequence ID" value="NZ_VITN01000042.1"/>
</dbReference>
<evidence type="ECO:0000313" key="5">
    <source>
        <dbReference type="EMBL" id="TWB09324.1"/>
    </source>
</evidence>
<proteinExistence type="inferred from homology"/>
<feature type="compositionally biased region" description="Basic and acidic residues" evidence="3">
    <location>
        <begin position="190"/>
        <end position="205"/>
    </location>
</feature>
<feature type="region of interest" description="Disordered" evidence="3">
    <location>
        <begin position="260"/>
        <end position="296"/>
    </location>
</feature>
<feature type="domain" description="MobA/MobL protein" evidence="4">
    <location>
        <begin position="17"/>
        <end position="216"/>
    </location>
</feature>